<dbReference type="GO" id="GO:0019288">
    <property type="term" value="P:isopentenyl diphosphate biosynthetic process, methylerythritol 4-phosphate pathway"/>
    <property type="evidence" value="ECO:0007669"/>
    <property type="project" value="UniProtKB-UniRule"/>
</dbReference>
<dbReference type="GO" id="GO:0016114">
    <property type="term" value="P:terpenoid biosynthetic process"/>
    <property type="evidence" value="ECO:0007669"/>
    <property type="project" value="UniProtKB-UniRule"/>
</dbReference>
<dbReference type="SUPFAM" id="SSF54211">
    <property type="entry name" value="Ribosomal protein S5 domain 2-like"/>
    <property type="match status" value="1"/>
</dbReference>
<proteinExistence type="inferred from homology"/>
<comment type="caution">
    <text evidence="12">The sequence shown here is derived from an EMBL/GenBank/DDBJ whole genome shotgun (WGS) entry which is preliminary data.</text>
</comment>
<keyword evidence="4 9" id="KW-0808">Transferase</keyword>
<evidence type="ECO:0000256" key="9">
    <source>
        <dbReference type="HAMAP-Rule" id="MF_00061"/>
    </source>
</evidence>
<evidence type="ECO:0000256" key="7">
    <source>
        <dbReference type="ARBA" id="ARBA00022840"/>
    </source>
</evidence>
<evidence type="ECO:0000313" key="13">
    <source>
        <dbReference type="Proteomes" id="UP000294616"/>
    </source>
</evidence>
<evidence type="ECO:0000313" key="12">
    <source>
        <dbReference type="EMBL" id="TCK85366.1"/>
    </source>
</evidence>
<evidence type="ECO:0000256" key="2">
    <source>
        <dbReference type="ARBA" id="ARBA00012052"/>
    </source>
</evidence>
<dbReference type="PANTHER" id="PTHR43527">
    <property type="entry name" value="4-DIPHOSPHOCYTIDYL-2-C-METHYL-D-ERYTHRITOL KINASE, CHLOROPLASTIC"/>
    <property type="match status" value="1"/>
</dbReference>
<evidence type="ECO:0000256" key="8">
    <source>
        <dbReference type="ARBA" id="ARBA00032554"/>
    </source>
</evidence>
<dbReference type="HAMAP" id="MF_00061">
    <property type="entry name" value="IspE"/>
    <property type="match status" value="1"/>
</dbReference>
<dbReference type="OrthoDB" id="9809438at2"/>
<dbReference type="RefSeq" id="WP_132221507.1">
    <property type="nucleotide sequence ID" value="NZ_SMGO01000001.1"/>
</dbReference>
<feature type="binding site" evidence="9">
    <location>
        <begin position="89"/>
        <end position="99"/>
    </location>
    <ligand>
        <name>ATP</name>
        <dbReference type="ChEBI" id="CHEBI:30616"/>
    </ligand>
</feature>
<dbReference type="Gene3D" id="3.30.70.890">
    <property type="entry name" value="GHMP kinase, C-terminal domain"/>
    <property type="match status" value="1"/>
</dbReference>
<evidence type="ECO:0000256" key="4">
    <source>
        <dbReference type="ARBA" id="ARBA00022679"/>
    </source>
</evidence>
<dbReference type="AlphaFoldDB" id="A0A4R1M0F1"/>
<evidence type="ECO:0000256" key="1">
    <source>
        <dbReference type="ARBA" id="ARBA00009684"/>
    </source>
</evidence>
<dbReference type="Proteomes" id="UP000294616">
    <property type="component" value="Unassembled WGS sequence"/>
</dbReference>
<dbReference type="Pfam" id="PF08544">
    <property type="entry name" value="GHMP_kinases_C"/>
    <property type="match status" value="1"/>
</dbReference>
<dbReference type="EMBL" id="SMGO01000001">
    <property type="protein sequence ID" value="TCK85366.1"/>
    <property type="molecule type" value="Genomic_DNA"/>
</dbReference>
<dbReference type="InterPro" id="IPR014721">
    <property type="entry name" value="Ribsml_uS5_D2-typ_fold_subgr"/>
</dbReference>
<name>A0A4R1M0F1_9SPHI</name>
<sequence length="265" mass="29293">MITFPNAKINLGLQVLRKRSDGYHDIETVLYPIPIYDALEIVEASETKLFVSGIPIPDGGDNLCSRVYNLLGGIYKLSPIHIYLHKRIPIGAGLGGGSSDAAFLIKLMNDYFNLKLESEQMMNYARTMGADCSFFINNKSVFAEGIGDQFLEIEIDLSAYHLLVVNPPIHINTAEAYGGVLLKEDGRNLKEMILEPINTWKETIFNDFEATVFKKFPSIGQIKQDLYDAGAVYAAMSGSGSSLFAIFDQAVCLPDLAKSNQVIYC</sequence>
<keyword evidence="13" id="KW-1185">Reference proteome</keyword>
<dbReference type="InterPro" id="IPR020568">
    <property type="entry name" value="Ribosomal_Su5_D2-typ_SF"/>
</dbReference>
<comment type="function">
    <text evidence="9">Catalyzes the phosphorylation of the position 2 hydroxy group of 4-diphosphocytidyl-2C-methyl-D-erythritol.</text>
</comment>
<keyword evidence="6 9" id="KW-0418">Kinase</keyword>
<evidence type="ECO:0000259" key="11">
    <source>
        <dbReference type="Pfam" id="PF08544"/>
    </source>
</evidence>
<keyword evidence="7 9" id="KW-0067">ATP-binding</keyword>
<dbReference type="UniPathway" id="UPA00056">
    <property type="reaction ID" value="UER00094"/>
</dbReference>
<reference evidence="12 13" key="1">
    <citation type="submission" date="2019-03" db="EMBL/GenBank/DDBJ databases">
        <title>Genomic Encyclopedia of Archaeal and Bacterial Type Strains, Phase II (KMG-II): from individual species to whole genera.</title>
        <authorList>
            <person name="Goeker M."/>
        </authorList>
    </citation>
    <scope>NUCLEOTIDE SEQUENCE [LARGE SCALE GENOMIC DNA]</scope>
    <source>
        <strain evidence="12 13">DSM 22554</strain>
    </source>
</reference>
<feature type="active site" evidence="9">
    <location>
        <position position="8"/>
    </location>
</feature>
<dbReference type="SUPFAM" id="SSF55060">
    <property type="entry name" value="GHMP Kinase, C-terminal domain"/>
    <property type="match status" value="1"/>
</dbReference>
<evidence type="ECO:0000256" key="6">
    <source>
        <dbReference type="ARBA" id="ARBA00022777"/>
    </source>
</evidence>
<dbReference type="InterPro" id="IPR006204">
    <property type="entry name" value="GHMP_kinase_N_dom"/>
</dbReference>
<comment type="similarity">
    <text evidence="1 9">Belongs to the GHMP kinase family. IspE subfamily.</text>
</comment>
<organism evidence="12 13">
    <name type="scientific">Albibacterium bauzanense</name>
    <dbReference type="NCBI Taxonomy" id="653929"/>
    <lineage>
        <taxon>Bacteria</taxon>
        <taxon>Pseudomonadati</taxon>
        <taxon>Bacteroidota</taxon>
        <taxon>Sphingobacteriia</taxon>
        <taxon>Sphingobacteriales</taxon>
        <taxon>Sphingobacteriaceae</taxon>
        <taxon>Albibacterium</taxon>
    </lineage>
</organism>
<dbReference type="NCBIfam" id="TIGR00154">
    <property type="entry name" value="ispE"/>
    <property type="match status" value="1"/>
</dbReference>
<comment type="pathway">
    <text evidence="9">Isoprenoid biosynthesis; isopentenyl diphosphate biosynthesis via DXP pathway; isopentenyl diphosphate from 1-deoxy-D-xylulose 5-phosphate: step 3/6.</text>
</comment>
<keyword evidence="9" id="KW-0414">Isoprene biosynthesis</keyword>
<keyword evidence="5 9" id="KW-0547">Nucleotide-binding</keyword>
<dbReference type="GO" id="GO:0050515">
    <property type="term" value="F:4-(cytidine 5'-diphospho)-2-C-methyl-D-erythritol kinase activity"/>
    <property type="evidence" value="ECO:0007669"/>
    <property type="project" value="UniProtKB-UniRule"/>
</dbReference>
<evidence type="ECO:0000259" key="10">
    <source>
        <dbReference type="Pfam" id="PF00288"/>
    </source>
</evidence>
<protein>
    <recommendedName>
        <fullName evidence="3 9">4-diphosphocytidyl-2-C-methyl-D-erythritol kinase</fullName>
        <shortName evidence="9">CMK</shortName>
        <ecNumber evidence="2 9">2.7.1.148</ecNumber>
    </recommendedName>
    <alternativeName>
        <fullName evidence="8 9">4-(cytidine-5'-diphospho)-2-C-methyl-D-erythritol kinase</fullName>
    </alternativeName>
</protein>
<dbReference type="Gene3D" id="3.30.230.10">
    <property type="match status" value="1"/>
</dbReference>
<dbReference type="InterPro" id="IPR004424">
    <property type="entry name" value="IspE"/>
</dbReference>
<dbReference type="PIRSF" id="PIRSF010376">
    <property type="entry name" value="IspE"/>
    <property type="match status" value="1"/>
</dbReference>
<evidence type="ECO:0000256" key="5">
    <source>
        <dbReference type="ARBA" id="ARBA00022741"/>
    </source>
</evidence>
<dbReference type="InterPro" id="IPR013750">
    <property type="entry name" value="GHMP_kinase_C_dom"/>
</dbReference>
<comment type="catalytic activity">
    <reaction evidence="9">
        <text>4-CDP-2-C-methyl-D-erythritol + ATP = 4-CDP-2-C-methyl-D-erythritol 2-phosphate + ADP + H(+)</text>
        <dbReference type="Rhea" id="RHEA:18437"/>
        <dbReference type="ChEBI" id="CHEBI:15378"/>
        <dbReference type="ChEBI" id="CHEBI:30616"/>
        <dbReference type="ChEBI" id="CHEBI:57823"/>
        <dbReference type="ChEBI" id="CHEBI:57919"/>
        <dbReference type="ChEBI" id="CHEBI:456216"/>
        <dbReference type="EC" id="2.7.1.148"/>
    </reaction>
</comment>
<feature type="domain" description="GHMP kinase N-terminal" evidence="10">
    <location>
        <begin position="63"/>
        <end position="133"/>
    </location>
</feature>
<evidence type="ECO:0000256" key="3">
    <source>
        <dbReference type="ARBA" id="ARBA00017473"/>
    </source>
</evidence>
<feature type="domain" description="GHMP kinase C-terminal" evidence="11">
    <location>
        <begin position="192"/>
        <end position="249"/>
    </location>
</feature>
<accession>A0A4R1M0F1</accession>
<dbReference type="Pfam" id="PF00288">
    <property type="entry name" value="GHMP_kinases_N"/>
    <property type="match status" value="1"/>
</dbReference>
<dbReference type="GO" id="GO:0005524">
    <property type="term" value="F:ATP binding"/>
    <property type="evidence" value="ECO:0007669"/>
    <property type="project" value="UniProtKB-UniRule"/>
</dbReference>
<dbReference type="EC" id="2.7.1.148" evidence="2 9"/>
<dbReference type="InterPro" id="IPR036554">
    <property type="entry name" value="GHMP_kinase_C_sf"/>
</dbReference>
<gene>
    <name evidence="9" type="primary">ispE</name>
    <name evidence="12" type="ORF">C8N28_0672</name>
</gene>
<feature type="active site" evidence="9">
    <location>
        <position position="131"/>
    </location>
</feature>
<dbReference type="PANTHER" id="PTHR43527:SF2">
    <property type="entry name" value="4-DIPHOSPHOCYTIDYL-2-C-METHYL-D-ERYTHRITOL KINASE, CHLOROPLASTIC"/>
    <property type="match status" value="1"/>
</dbReference>